<dbReference type="Proteomes" id="UP001153331">
    <property type="component" value="Unassembled WGS sequence"/>
</dbReference>
<protein>
    <submittedName>
        <fullName evidence="1">Uncharacterized protein</fullName>
    </submittedName>
</protein>
<evidence type="ECO:0000313" key="2">
    <source>
        <dbReference type="Proteomes" id="UP001153331"/>
    </source>
</evidence>
<organism evidence="1 2">
    <name type="scientific">Boeremia exigua</name>
    <dbReference type="NCBI Taxonomy" id="749465"/>
    <lineage>
        <taxon>Eukaryota</taxon>
        <taxon>Fungi</taxon>
        <taxon>Dikarya</taxon>
        <taxon>Ascomycota</taxon>
        <taxon>Pezizomycotina</taxon>
        <taxon>Dothideomycetes</taxon>
        <taxon>Pleosporomycetidae</taxon>
        <taxon>Pleosporales</taxon>
        <taxon>Pleosporineae</taxon>
        <taxon>Didymellaceae</taxon>
        <taxon>Boeremia</taxon>
    </lineage>
</organism>
<proteinExistence type="predicted"/>
<keyword evidence="2" id="KW-1185">Reference proteome</keyword>
<name>A0ACC2IAQ3_9PLEO</name>
<comment type="caution">
    <text evidence="1">The sequence shown here is derived from an EMBL/GenBank/DDBJ whole genome shotgun (WGS) entry which is preliminary data.</text>
</comment>
<evidence type="ECO:0000313" key="1">
    <source>
        <dbReference type="EMBL" id="KAJ8112197.1"/>
    </source>
</evidence>
<reference evidence="1" key="1">
    <citation type="submission" date="2022-11" db="EMBL/GenBank/DDBJ databases">
        <title>Genome Sequence of Boeremia exigua.</title>
        <authorList>
            <person name="Buettner E."/>
        </authorList>
    </citation>
    <scope>NUCLEOTIDE SEQUENCE</scope>
    <source>
        <strain evidence="1">CU02</strain>
    </source>
</reference>
<sequence length="822" mass="90223">MAHSLQSHEPTKAEIVDLAALEGHDADIPSNLGAIDRAPSNPSTRTQSPTNEKDANPTIFEADVEKGTTPSSSSTVGEKDEGPEQDPNIVDFDGPDDPQNPMNWSFAKKWGTVTLVSAITFLTPLASSMFAPGVPQVMRDFDSTSDLLAGFMVSVYVLGFSFGPLIIAPMSEMYGRLWLYHSCNLLFIIFTVAAALSTNMAMFIVFRFLMGTVGGAPMVLGGGTIADIIPREHRGNAMSVWMMGPTIGPCVGPIVGGFLTVAKGWRWNFWLVAVVASAFFIMSLILMNETAAPTILARKAKRLRAETGNDKLRSKFDGGLSSKELFKFSIVRPAKMLTRSTICFAISLYIAITYTYLYILFTTFSSVFSNQYGWRGGITGLSFLGLGIGSLIGQFTYTYFGNRSVAEHMKRGDFKPEHRLHIMCIGGFFIPVGFLIYGWSTEFQTHWIVPLVGTGIVGFGMLMIFMPANTYLIDVFTMHAASAMAANTVFRSFMAAIVPLSSQKITEKESGLEAQSSFKDYNAITSRFTPIVQREEQSPSPCVVYSASRPPSQFYAAASQDHILQAPAVHTPAYDSSQAADLAKFLYLTSDFPRLQATLASCKSLPSTGHELFDVNRNDIIQLVAKVVPQLSMSHTMMQQLCADISESVAAAPPLLLPVIVENPTTWPATNEEMDIVWQEAVVAEQAMGISTDVTLGLDMRPEYLMKPFGGPEDPLLVVFSYPTADPTITVHLNYAVSNDLSNQSMGRLYTKLGFHKADIRTTGMFHVDIFPRRLDWKKINGNDSSVLLKMPKPLCSYWKAFAFKCFNQLAARVANCFGPFS</sequence>
<accession>A0ACC2IAQ3</accession>
<gene>
    <name evidence="1" type="ORF">OPT61_g5384</name>
</gene>
<dbReference type="EMBL" id="JAPHNI010000343">
    <property type="protein sequence ID" value="KAJ8112197.1"/>
    <property type="molecule type" value="Genomic_DNA"/>
</dbReference>